<dbReference type="AlphaFoldDB" id="A0A194RLH8"/>
<dbReference type="InterPro" id="IPR029064">
    <property type="entry name" value="Ribosomal_eL30-like_sf"/>
</dbReference>
<evidence type="ECO:0008006" key="3">
    <source>
        <dbReference type="Google" id="ProtNLM"/>
    </source>
</evidence>
<reference evidence="1 2" key="1">
    <citation type="journal article" date="2015" name="Nat. Commun.">
        <title>Outbred genome sequencing and CRISPR/Cas9 gene editing in butterflies.</title>
        <authorList>
            <person name="Li X."/>
            <person name="Fan D."/>
            <person name="Zhang W."/>
            <person name="Liu G."/>
            <person name="Zhang L."/>
            <person name="Zhao L."/>
            <person name="Fang X."/>
            <person name="Chen L."/>
            <person name="Dong Y."/>
            <person name="Chen Y."/>
            <person name="Ding Y."/>
            <person name="Zhao R."/>
            <person name="Feng M."/>
            <person name="Zhu Y."/>
            <person name="Feng Y."/>
            <person name="Jiang X."/>
            <person name="Zhu D."/>
            <person name="Xiang H."/>
            <person name="Feng X."/>
            <person name="Li S."/>
            <person name="Wang J."/>
            <person name="Zhang G."/>
            <person name="Kronforst M.R."/>
            <person name="Wang W."/>
        </authorList>
    </citation>
    <scope>NUCLEOTIDE SEQUENCE [LARGE SCALE GENOMIC DNA]</scope>
    <source>
        <strain evidence="1">Ya'a_city_454_Pm</strain>
        <tissue evidence="1">Whole body</tissue>
    </source>
</reference>
<keyword evidence="2" id="KW-1185">Reference proteome</keyword>
<organism evidence="1 2">
    <name type="scientific">Papilio machaon</name>
    <name type="common">Old World swallowtail butterfly</name>
    <dbReference type="NCBI Taxonomy" id="76193"/>
    <lineage>
        <taxon>Eukaryota</taxon>
        <taxon>Metazoa</taxon>
        <taxon>Ecdysozoa</taxon>
        <taxon>Arthropoda</taxon>
        <taxon>Hexapoda</taxon>
        <taxon>Insecta</taxon>
        <taxon>Pterygota</taxon>
        <taxon>Neoptera</taxon>
        <taxon>Endopterygota</taxon>
        <taxon>Lepidoptera</taxon>
        <taxon>Glossata</taxon>
        <taxon>Ditrysia</taxon>
        <taxon>Papilionoidea</taxon>
        <taxon>Papilionidae</taxon>
        <taxon>Papilioninae</taxon>
        <taxon>Papilio</taxon>
    </lineage>
</organism>
<accession>A0A194RLH8</accession>
<sequence>MSTDAAVLKRKKTTISKGTIKKTIKNVICRPDAVYWPAVTEAEGKELVTILNKYKVDIPEFKKPHWKDIKLLPKSERPKQPPIKRVEGLVFGLSECLNLVENRQIAALILENEINPKAIIHPLLEACHKTSTPVLCMTGLKKISSNNFGIATSCLGIKLNILTDVTKKIIEISRKHKPHNVQEISVINFTGTEKDKQDIDMKDSIENIKTESDATSNVSHYPYLYRSDKKRVFVPASIEKVEKINKDFIGQDFIAISSNDVKDRKEYKKMIVKRISNNPNRVKVK</sequence>
<evidence type="ECO:0000313" key="1">
    <source>
        <dbReference type="EMBL" id="KPJ18688.1"/>
    </source>
</evidence>
<dbReference type="SUPFAM" id="SSF55315">
    <property type="entry name" value="L30e-like"/>
    <property type="match status" value="1"/>
</dbReference>
<dbReference type="STRING" id="76193.A0A194RLH8"/>
<proteinExistence type="predicted"/>
<gene>
    <name evidence="1" type="ORF">RR48_10632</name>
</gene>
<name>A0A194RLH8_PAPMA</name>
<dbReference type="EMBL" id="KQ459989">
    <property type="protein sequence ID" value="KPJ18688.1"/>
    <property type="molecule type" value="Genomic_DNA"/>
</dbReference>
<dbReference type="InParanoid" id="A0A194RLH8"/>
<evidence type="ECO:0000313" key="2">
    <source>
        <dbReference type="Proteomes" id="UP000053240"/>
    </source>
</evidence>
<dbReference type="OrthoDB" id="20109at2759"/>
<dbReference type="Gene3D" id="3.30.1330.30">
    <property type="match status" value="1"/>
</dbReference>
<dbReference type="KEGG" id="pmac:106720913"/>
<protein>
    <recommendedName>
        <fullName evidence="3">Ribosomal protein L7Ae/L30e/S12e/Gadd45 domain-containing protein</fullName>
    </recommendedName>
</protein>
<dbReference type="Proteomes" id="UP000053240">
    <property type="component" value="Unassembled WGS sequence"/>
</dbReference>